<name>A0A316G6X0_9RHOB</name>
<dbReference type="Proteomes" id="UP000245390">
    <property type="component" value="Unassembled WGS sequence"/>
</dbReference>
<proteinExistence type="predicted"/>
<evidence type="ECO:0000313" key="4">
    <source>
        <dbReference type="Proteomes" id="UP000245390"/>
    </source>
</evidence>
<dbReference type="KEGG" id="salo:EF888_20660"/>
<organism evidence="3 4">
    <name type="scientific">Silicimonas algicola</name>
    <dbReference type="NCBI Taxonomy" id="1826607"/>
    <lineage>
        <taxon>Bacteria</taxon>
        <taxon>Pseudomonadati</taxon>
        <taxon>Pseudomonadota</taxon>
        <taxon>Alphaproteobacteria</taxon>
        <taxon>Rhodobacterales</taxon>
        <taxon>Paracoccaceae</taxon>
    </lineage>
</organism>
<feature type="domain" description="NADP-dependent oxidoreductase" evidence="2">
    <location>
        <begin position="13"/>
        <end position="293"/>
    </location>
</feature>
<dbReference type="Gene3D" id="3.20.20.100">
    <property type="entry name" value="NADP-dependent oxidoreductase domain"/>
    <property type="match status" value="1"/>
</dbReference>
<evidence type="ECO:0000259" key="2">
    <source>
        <dbReference type="Pfam" id="PF00248"/>
    </source>
</evidence>
<dbReference type="Pfam" id="PF00248">
    <property type="entry name" value="Aldo_ket_red"/>
    <property type="match status" value="1"/>
</dbReference>
<dbReference type="GO" id="GO:0016491">
    <property type="term" value="F:oxidoreductase activity"/>
    <property type="evidence" value="ECO:0007669"/>
    <property type="project" value="UniProtKB-KW"/>
</dbReference>
<reference evidence="3 4" key="1">
    <citation type="submission" date="2018-05" db="EMBL/GenBank/DDBJ databases">
        <title>Genomic Encyclopedia of Type Strains, Phase IV (KMG-IV): sequencing the most valuable type-strain genomes for metagenomic binning, comparative biology and taxonomic classification.</title>
        <authorList>
            <person name="Goeker M."/>
        </authorList>
    </citation>
    <scope>NUCLEOTIDE SEQUENCE [LARGE SCALE GENOMIC DNA]</scope>
    <source>
        <strain evidence="3 4">DSM 103371</strain>
    </source>
</reference>
<dbReference type="RefSeq" id="WP_109759097.1">
    <property type="nucleotide sequence ID" value="NZ_CP034588.1"/>
</dbReference>
<sequence>MQTISGTPISRFSFGTMQFGGNADDAGSAAMYDACRAAAINFFDTAYAYTGGKSEEILGRLVSGERDEVFVATKAGNKKSATPEVIHTEFAESRRRLGLETVDLFYIHQWDPVTPLEVSLGCIAEYVRSGAVRYVGVSNFAAWQVMKARRVAADLGIEVDFLQPMYNLVKRQAEVEILPMAISEGVRVCPYSPLGGGLLTGKYGSGGEGRIRTDTLYAARYAPEWMHLAAVELARIAAEAGVHPATLAVAWVARHAGVLGPIVSARSAEQLAPSLAAMNFEMDEDLYARLSALTPAPPPAHDRLEEA</sequence>
<dbReference type="SUPFAM" id="SSF51430">
    <property type="entry name" value="NAD(P)-linked oxidoreductase"/>
    <property type="match status" value="1"/>
</dbReference>
<keyword evidence="4" id="KW-1185">Reference proteome</keyword>
<dbReference type="AlphaFoldDB" id="A0A316G6X0"/>
<dbReference type="GO" id="GO:0005829">
    <property type="term" value="C:cytosol"/>
    <property type="evidence" value="ECO:0007669"/>
    <property type="project" value="TreeGrafter"/>
</dbReference>
<dbReference type="PANTHER" id="PTHR43364:SF4">
    <property type="entry name" value="NAD(P)-LINKED OXIDOREDUCTASE SUPERFAMILY PROTEIN"/>
    <property type="match status" value="1"/>
</dbReference>
<dbReference type="OrthoDB" id="9803483at2"/>
<protein>
    <submittedName>
        <fullName evidence="3">Aryl-alcohol dehydrogenase-like predicted oxidoreductase</fullName>
    </submittedName>
</protein>
<evidence type="ECO:0000256" key="1">
    <source>
        <dbReference type="ARBA" id="ARBA00023002"/>
    </source>
</evidence>
<keyword evidence="1" id="KW-0560">Oxidoreductase</keyword>
<comment type="caution">
    <text evidence="3">The sequence shown here is derived from an EMBL/GenBank/DDBJ whole genome shotgun (WGS) entry which is preliminary data.</text>
</comment>
<evidence type="ECO:0000313" key="3">
    <source>
        <dbReference type="EMBL" id="PWK56403.1"/>
    </source>
</evidence>
<dbReference type="PANTHER" id="PTHR43364">
    <property type="entry name" value="NADH-SPECIFIC METHYLGLYOXAL REDUCTASE-RELATED"/>
    <property type="match status" value="1"/>
</dbReference>
<dbReference type="InterPro" id="IPR050523">
    <property type="entry name" value="AKR_Detox_Biosynth"/>
</dbReference>
<gene>
    <name evidence="3" type="ORF">C8D95_10474</name>
</gene>
<dbReference type="InterPro" id="IPR023210">
    <property type="entry name" value="NADP_OxRdtase_dom"/>
</dbReference>
<accession>A0A316G6X0</accession>
<dbReference type="EMBL" id="QGGV01000004">
    <property type="protein sequence ID" value="PWK56403.1"/>
    <property type="molecule type" value="Genomic_DNA"/>
</dbReference>
<dbReference type="InterPro" id="IPR036812">
    <property type="entry name" value="NAD(P)_OxRdtase_dom_sf"/>
</dbReference>